<feature type="compositionally biased region" description="Basic and acidic residues" evidence="1">
    <location>
        <begin position="1"/>
        <end position="16"/>
    </location>
</feature>
<keyword evidence="3" id="KW-1185">Reference proteome</keyword>
<dbReference type="Gene3D" id="2.10.70.10">
    <property type="entry name" value="Complement Module, domain 1"/>
    <property type="match status" value="1"/>
</dbReference>
<organism evidence="2 3">
    <name type="scientific">Halovulum marinum</name>
    <dbReference type="NCBI Taxonomy" id="2662447"/>
    <lineage>
        <taxon>Bacteria</taxon>
        <taxon>Pseudomonadati</taxon>
        <taxon>Pseudomonadota</taxon>
        <taxon>Alphaproteobacteria</taxon>
        <taxon>Rhodobacterales</taxon>
        <taxon>Paracoccaceae</taxon>
        <taxon>Halovulum</taxon>
    </lineage>
</organism>
<evidence type="ECO:0000256" key="1">
    <source>
        <dbReference type="SAM" id="MobiDB-lite"/>
    </source>
</evidence>
<protein>
    <submittedName>
        <fullName evidence="2">Hemin uptake protein HemP</fullName>
    </submittedName>
</protein>
<dbReference type="EMBL" id="WIND01000001">
    <property type="protein sequence ID" value="MSU88517.1"/>
    <property type="molecule type" value="Genomic_DNA"/>
</dbReference>
<dbReference type="AlphaFoldDB" id="A0A6L5YWD0"/>
<proteinExistence type="predicted"/>
<comment type="caution">
    <text evidence="2">The sequence shown here is derived from an EMBL/GenBank/DDBJ whole genome shotgun (WGS) entry which is preliminary data.</text>
</comment>
<evidence type="ECO:0000313" key="2">
    <source>
        <dbReference type="EMBL" id="MSU88517.1"/>
    </source>
</evidence>
<dbReference type="RefSeq" id="WP_154444561.1">
    <property type="nucleotide sequence ID" value="NZ_WIND01000001.1"/>
</dbReference>
<feature type="region of interest" description="Disordered" evidence="1">
    <location>
        <begin position="1"/>
        <end position="22"/>
    </location>
</feature>
<name>A0A6L5YWD0_9RHOB</name>
<dbReference type="InterPro" id="IPR019600">
    <property type="entry name" value="Hemin_uptake_protein_HemP"/>
</dbReference>
<dbReference type="Proteomes" id="UP000474957">
    <property type="component" value="Unassembled WGS sequence"/>
</dbReference>
<gene>
    <name evidence="2" type="primary">hemP</name>
    <name evidence="2" type="ORF">GE300_02650</name>
</gene>
<dbReference type="Pfam" id="PF10636">
    <property type="entry name" value="hemP"/>
    <property type="match status" value="1"/>
</dbReference>
<sequence length="59" mass="6786">MTPKPDARHADPDRAPRRPQMPVYDARKLTRDGVQAQLKLDGQLYFLRITRAGKLILTK</sequence>
<reference evidence="2 3" key="1">
    <citation type="submission" date="2019-10" db="EMBL/GenBank/DDBJ databases">
        <title>Cognatihalovulum marinum gen. nov. sp. nov., a new member of the family Rhodobacteraceae isolated from deep seawater of the Northwest Indian Ocean.</title>
        <authorList>
            <person name="Ruan C."/>
            <person name="Wang J."/>
            <person name="Zheng X."/>
            <person name="Song L."/>
            <person name="Zhu Y."/>
            <person name="Huang Y."/>
            <person name="Lu Z."/>
            <person name="Du W."/>
            <person name="Huang L."/>
            <person name="Dai X."/>
        </authorList>
    </citation>
    <scope>NUCLEOTIDE SEQUENCE [LARGE SCALE GENOMIC DNA]</scope>
    <source>
        <strain evidence="2 3">2CG4</strain>
    </source>
</reference>
<evidence type="ECO:0000313" key="3">
    <source>
        <dbReference type="Proteomes" id="UP000474957"/>
    </source>
</evidence>
<accession>A0A6L5YWD0</accession>